<keyword evidence="5 9" id="KW-0812">Transmembrane</keyword>
<accession>A0A934KDR2</accession>
<reference evidence="10" key="1">
    <citation type="submission" date="2020-10" db="EMBL/GenBank/DDBJ databases">
        <title>Ca. Dormibacterota MAGs.</title>
        <authorList>
            <person name="Montgomery K."/>
        </authorList>
    </citation>
    <scope>NUCLEOTIDE SEQUENCE [LARGE SCALE GENOMIC DNA]</scope>
    <source>
        <strain evidence="10">SC8812_S17_10</strain>
    </source>
</reference>
<gene>
    <name evidence="10" type="ORF">JF922_21385</name>
</gene>
<dbReference type="EMBL" id="JAEKNR010000215">
    <property type="protein sequence ID" value="MBJ7600608.1"/>
    <property type="molecule type" value="Genomic_DNA"/>
</dbReference>
<feature type="transmembrane region" description="Helical" evidence="9">
    <location>
        <begin position="114"/>
        <end position="137"/>
    </location>
</feature>
<evidence type="ECO:0000256" key="7">
    <source>
        <dbReference type="ARBA" id="ARBA00023136"/>
    </source>
</evidence>
<keyword evidence="2" id="KW-0813">Transport</keyword>
<feature type="transmembrane region" description="Helical" evidence="9">
    <location>
        <begin position="59"/>
        <end position="81"/>
    </location>
</feature>
<evidence type="ECO:0000256" key="5">
    <source>
        <dbReference type="ARBA" id="ARBA00022692"/>
    </source>
</evidence>
<feature type="transmembrane region" description="Helical" evidence="9">
    <location>
        <begin position="35"/>
        <end position="53"/>
    </location>
</feature>
<evidence type="ECO:0000256" key="1">
    <source>
        <dbReference type="ARBA" id="ARBA00004651"/>
    </source>
</evidence>
<dbReference type="InterPro" id="IPR001851">
    <property type="entry name" value="ABC_transp_permease"/>
</dbReference>
<dbReference type="Pfam" id="PF02653">
    <property type="entry name" value="BPD_transp_2"/>
    <property type="match status" value="1"/>
</dbReference>
<keyword evidence="3" id="KW-1003">Cell membrane</keyword>
<feature type="transmembrane region" description="Helical" evidence="9">
    <location>
        <begin position="265"/>
        <end position="283"/>
    </location>
</feature>
<comment type="caution">
    <text evidence="10">The sequence shown here is derived from an EMBL/GenBank/DDBJ whole genome shotgun (WGS) entry which is preliminary data.</text>
</comment>
<evidence type="ECO:0000256" key="6">
    <source>
        <dbReference type="ARBA" id="ARBA00022989"/>
    </source>
</evidence>
<evidence type="ECO:0000256" key="4">
    <source>
        <dbReference type="ARBA" id="ARBA00022519"/>
    </source>
</evidence>
<feature type="region of interest" description="Disordered" evidence="8">
    <location>
        <begin position="1"/>
        <end position="24"/>
    </location>
</feature>
<keyword evidence="7 9" id="KW-0472">Membrane</keyword>
<dbReference type="AlphaFoldDB" id="A0A934KDR2"/>
<dbReference type="GO" id="GO:0005886">
    <property type="term" value="C:plasma membrane"/>
    <property type="evidence" value="ECO:0007669"/>
    <property type="project" value="UniProtKB-SubCell"/>
</dbReference>
<dbReference type="Proteomes" id="UP000612893">
    <property type="component" value="Unassembled WGS sequence"/>
</dbReference>
<organism evidence="10 11">
    <name type="scientific">Candidatus Nephthysia bennettiae</name>
    <dbReference type="NCBI Taxonomy" id="3127016"/>
    <lineage>
        <taxon>Bacteria</taxon>
        <taxon>Bacillati</taxon>
        <taxon>Candidatus Dormiibacterota</taxon>
        <taxon>Candidatus Dormibacteria</taxon>
        <taxon>Candidatus Dormibacterales</taxon>
        <taxon>Candidatus Dormibacteraceae</taxon>
        <taxon>Candidatus Nephthysia</taxon>
    </lineage>
</organism>
<keyword evidence="6 9" id="KW-1133">Transmembrane helix</keyword>
<comment type="subcellular location">
    <subcellularLocation>
        <location evidence="1">Cell membrane</location>
        <topology evidence="1">Multi-pass membrane protein</topology>
    </subcellularLocation>
</comment>
<keyword evidence="4" id="KW-0997">Cell inner membrane</keyword>
<feature type="transmembrane region" description="Helical" evidence="9">
    <location>
        <begin position="235"/>
        <end position="253"/>
    </location>
</feature>
<evidence type="ECO:0000256" key="9">
    <source>
        <dbReference type="SAM" id="Phobius"/>
    </source>
</evidence>
<feature type="transmembrane region" description="Helical" evidence="9">
    <location>
        <begin position="190"/>
        <end position="214"/>
    </location>
</feature>
<protein>
    <submittedName>
        <fullName evidence="10">ABC transporter permease</fullName>
    </submittedName>
</protein>
<evidence type="ECO:0000256" key="8">
    <source>
        <dbReference type="SAM" id="MobiDB-lite"/>
    </source>
</evidence>
<sequence length="343" mass="35583">MATEVPSEAAEAGVPAEKGSAGAASSPLARIGGRFALLGAWLLVIVIFAIATPETFLSAANIQTILSSQAVLVVLTLGLIVPMTAGDYDLSVSGVLSLSAMMLAVLNVEQHVPIALAIVAVLVMGVITGLVNSFFVIYIGIESLIVTLGTTTVLTGIVLWISNSNTISGISPTLVDVVFVKQIFGVAPEFYYGLLLCAVLWYAFEFTTVGRRLLFVGRGRRVARLSGLRVNRIRMGALVSSGVISALAGILYAGTTGAANPGSGAGFLLPAFAAAFLGATTILPGRFNPWGTVIAVYFLVTGITGLQLLGVQSYVQQLFYGGALVFAVSLAQVARGRKVDDPT</sequence>
<proteinExistence type="predicted"/>
<evidence type="ECO:0000313" key="10">
    <source>
        <dbReference type="EMBL" id="MBJ7600608.1"/>
    </source>
</evidence>
<feature type="transmembrane region" description="Helical" evidence="9">
    <location>
        <begin position="144"/>
        <end position="162"/>
    </location>
</feature>
<keyword evidence="11" id="KW-1185">Reference proteome</keyword>
<name>A0A934KDR2_9BACT</name>
<dbReference type="PANTHER" id="PTHR32196:SF21">
    <property type="entry name" value="ABC TRANSPORTER PERMEASE PROTEIN YPHD-RELATED"/>
    <property type="match status" value="1"/>
</dbReference>
<evidence type="ECO:0000256" key="2">
    <source>
        <dbReference type="ARBA" id="ARBA00022448"/>
    </source>
</evidence>
<feature type="transmembrane region" description="Helical" evidence="9">
    <location>
        <begin position="290"/>
        <end position="311"/>
    </location>
</feature>
<dbReference type="PANTHER" id="PTHR32196">
    <property type="entry name" value="ABC TRANSPORTER PERMEASE PROTEIN YPHD-RELATED-RELATED"/>
    <property type="match status" value="1"/>
</dbReference>
<dbReference type="CDD" id="cd06579">
    <property type="entry name" value="TM_PBP1_transp_AraH_like"/>
    <property type="match status" value="1"/>
</dbReference>
<evidence type="ECO:0000256" key="3">
    <source>
        <dbReference type="ARBA" id="ARBA00022475"/>
    </source>
</evidence>
<dbReference type="RefSeq" id="WP_338204517.1">
    <property type="nucleotide sequence ID" value="NZ_JAEKNR010000215.1"/>
</dbReference>
<evidence type="ECO:0000313" key="11">
    <source>
        <dbReference type="Proteomes" id="UP000612893"/>
    </source>
</evidence>